<name>A0A4Q5H1P8_9BACE</name>
<sequence length="71" mass="8165">MAQTFWLKYAFYACGKRKISITGALIIRKSAASRPKSLEQSKQACRNFAPEMPPLNEGIDVYDSYLLVYKW</sequence>
<organism evidence="1 2">
    <name type="scientific">Bacteroides eggerthii</name>
    <dbReference type="NCBI Taxonomy" id="28111"/>
    <lineage>
        <taxon>Bacteria</taxon>
        <taxon>Pseudomonadati</taxon>
        <taxon>Bacteroidota</taxon>
        <taxon>Bacteroidia</taxon>
        <taxon>Bacteroidales</taxon>
        <taxon>Bacteroidaceae</taxon>
        <taxon>Bacteroides</taxon>
    </lineage>
</organism>
<proteinExistence type="predicted"/>
<gene>
    <name evidence="1" type="ORF">EAJ03_07190</name>
</gene>
<dbReference type="AlphaFoldDB" id="A0A4Q5H1P8"/>
<evidence type="ECO:0000313" key="2">
    <source>
        <dbReference type="Proteomes" id="UP000291917"/>
    </source>
</evidence>
<dbReference type="Proteomes" id="UP000291917">
    <property type="component" value="Unassembled WGS sequence"/>
</dbReference>
<dbReference type="EMBL" id="RCXL01000008">
    <property type="protein sequence ID" value="RYT75228.1"/>
    <property type="molecule type" value="Genomic_DNA"/>
</dbReference>
<evidence type="ECO:0000313" key="1">
    <source>
        <dbReference type="EMBL" id="RYT75228.1"/>
    </source>
</evidence>
<protein>
    <submittedName>
        <fullName evidence="1">Uncharacterized protein</fullName>
    </submittedName>
</protein>
<reference evidence="1 2" key="1">
    <citation type="journal article" date="2019" name="Science, e1252229">
        <title>Invertible promoters mediate bacterial phase variation, antibiotic resistance, and host adaptation in the gut.</title>
        <authorList>
            <person name="Jiang X."/>
            <person name="Hall A.B."/>
            <person name="Arthur T.D."/>
            <person name="Plichta D.R."/>
            <person name="Covington C.T."/>
            <person name="Poyet M."/>
            <person name="Crothers J."/>
            <person name="Moses P.L."/>
            <person name="Tolonen A.C."/>
            <person name="Vlamakis H."/>
            <person name="Alm E.J."/>
            <person name="Xavier R.J."/>
        </authorList>
    </citation>
    <scope>NUCLEOTIDE SEQUENCE [LARGE SCALE GENOMIC DNA]</scope>
    <source>
        <strain evidence="2">bj_0095</strain>
    </source>
</reference>
<accession>A0A4Q5H1P8</accession>
<comment type="caution">
    <text evidence="1">The sequence shown here is derived from an EMBL/GenBank/DDBJ whole genome shotgun (WGS) entry which is preliminary data.</text>
</comment>